<dbReference type="RefSeq" id="WP_241913757.1">
    <property type="nucleotide sequence ID" value="NZ_CP093326.1"/>
</dbReference>
<dbReference type="InterPro" id="IPR000835">
    <property type="entry name" value="HTH_MarR-typ"/>
</dbReference>
<accession>A0ABY3W6E5</accession>
<dbReference type="PRINTS" id="PR00598">
    <property type="entry name" value="HTHMARR"/>
</dbReference>
<name>A0ABY3W6E5_9MICC</name>
<evidence type="ECO:0000259" key="1">
    <source>
        <dbReference type="PROSITE" id="PS50995"/>
    </source>
</evidence>
<dbReference type="Proteomes" id="UP000829069">
    <property type="component" value="Chromosome"/>
</dbReference>
<dbReference type="PANTHER" id="PTHR33164:SF104">
    <property type="entry name" value="TRANSCRIPTIONAL REGULATORY PROTEIN"/>
    <property type="match status" value="1"/>
</dbReference>
<protein>
    <submittedName>
        <fullName evidence="2">MarR family transcriptional regulator</fullName>
    </submittedName>
</protein>
<dbReference type="EMBL" id="CP093326">
    <property type="protein sequence ID" value="UNK45561.1"/>
    <property type="molecule type" value="Genomic_DNA"/>
</dbReference>
<evidence type="ECO:0000313" key="3">
    <source>
        <dbReference type="Proteomes" id="UP000829069"/>
    </source>
</evidence>
<reference evidence="2 3" key="1">
    <citation type="submission" date="2022-03" db="EMBL/GenBank/DDBJ databases">
        <title>Isotopic signatures of nitrous oxide derived from detoxification processes.</title>
        <authorList>
            <person name="Behrendt U."/>
            <person name="Buchen C."/>
            <person name="Well R."/>
            <person name="Ulrich A."/>
            <person name="Rohe L."/>
            <person name="Kolb S."/>
            <person name="Schloter M."/>
            <person name="Horn M.A."/>
            <person name="Augustin J."/>
        </authorList>
    </citation>
    <scope>NUCLEOTIDE SEQUENCE [LARGE SCALE GENOMIC DNA]</scope>
    <source>
        <strain evidence="2 3">S4-C24</strain>
    </source>
</reference>
<dbReference type="PROSITE" id="PS50995">
    <property type="entry name" value="HTH_MARR_2"/>
    <property type="match status" value="1"/>
</dbReference>
<gene>
    <name evidence="2" type="ORF">MNQ99_16835</name>
</gene>
<dbReference type="PANTHER" id="PTHR33164">
    <property type="entry name" value="TRANSCRIPTIONAL REGULATOR, MARR FAMILY"/>
    <property type="match status" value="1"/>
</dbReference>
<dbReference type="InterPro" id="IPR036390">
    <property type="entry name" value="WH_DNA-bd_sf"/>
</dbReference>
<sequence>MEDQVTRILKQWAAERPDLDVSPMAVVGRLSRTARKIDAVLAATFARHDVDSASFDVLATLRRSGKPFTLSPRELTESAMVTSAAIAQRLNRLEERHLVTRAPDAKDGRGKQVTLTPAGLDLVNRALPDHVETEHALLAGLSEKERGQLAELLAKVEQAATEARP</sequence>
<dbReference type="InterPro" id="IPR036388">
    <property type="entry name" value="WH-like_DNA-bd_sf"/>
</dbReference>
<proteinExistence type="predicted"/>
<dbReference type="SMART" id="SM00347">
    <property type="entry name" value="HTH_MARR"/>
    <property type="match status" value="1"/>
</dbReference>
<keyword evidence="3" id="KW-1185">Reference proteome</keyword>
<dbReference type="SUPFAM" id="SSF46785">
    <property type="entry name" value="Winged helix' DNA-binding domain"/>
    <property type="match status" value="1"/>
</dbReference>
<feature type="domain" description="HTH marR-type" evidence="1">
    <location>
        <begin position="23"/>
        <end position="158"/>
    </location>
</feature>
<dbReference type="Gene3D" id="1.10.10.10">
    <property type="entry name" value="Winged helix-like DNA-binding domain superfamily/Winged helix DNA-binding domain"/>
    <property type="match status" value="1"/>
</dbReference>
<dbReference type="Pfam" id="PF12802">
    <property type="entry name" value="MarR_2"/>
    <property type="match status" value="1"/>
</dbReference>
<evidence type="ECO:0000313" key="2">
    <source>
        <dbReference type="EMBL" id="UNK45561.1"/>
    </source>
</evidence>
<organism evidence="2 3">
    <name type="scientific">Arthrobacter sulfonylureivorans</name>
    <dbReference type="NCBI Taxonomy" id="2486855"/>
    <lineage>
        <taxon>Bacteria</taxon>
        <taxon>Bacillati</taxon>
        <taxon>Actinomycetota</taxon>
        <taxon>Actinomycetes</taxon>
        <taxon>Micrococcales</taxon>
        <taxon>Micrococcaceae</taxon>
        <taxon>Arthrobacter</taxon>
    </lineage>
</organism>
<dbReference type="InterPro" id="IPR039422">
    <property type="entry name" value="MarR/SlyA-like"/>
</dbReference>